<reference evidence="2" key="1">
    <citation type="submission" date="2023-10" db="EMBL/GenBank/DDBJ databases">
        <authorList>
            <person name="Chen Y."/>
            <person name="Shah S."/>
            <person name="Dougan E. K."/>
            <person name="Thang M."/>
            <person name="Chan C."/>
        </authorList>
    </citation>
    <scope>NUCLEOTIDE SEQUENCE [LARGE SCALE GENOMIC DNA]</scope>
</reference>
<proteinExistence type="predicted"/>
<gene>
    <name evidence="2" type="ORF">PCOR1329_LOCUS59016</name>
</gene>
<keyword evidence="3" id="KW-1185">Reference proteome</keyword>
<name>A0ABN9VM08_9DINO</name>
<evidence type="ECO:0000256" key="1">
    <source>
        <dbReference type="SAM" id="MobiDB-lite"/>
    </source>
</evidence>
<evidence type="ECO:0000313" key="2">
    <source>
        <dbReference type="EMBL" id="CAK0873965.1"/>
    </source>
</evidence>
<feature type="non-terminal residue" evidence="2">
    <location>
        <position position="144"/>
    </location>
</feature>
<feature type="non-terminal residue" evidence="2">
    <location>
        <position position="1"/>
    </location>
</feature>
<organism evidence="2 3">
    <name type="scientific">Prorocentrum cordatum</name>
    <dbReference type="NCBI Taxonomy" id="2364126"/>
    <lineage>
        <taxon>Eukaryota</taxon>
        <taxon>Sar</taxon>
        <taxon>Alveolata</taxon>
        <taxon>Dinophyceae</taxon>
        <taxon>Prorocentrales</taxon>
        <taxon>Prorocentraceae</taxon>
        <taxon>Prorocentrum</taxon>
    </lineage>
</organism>
<protein>
    <submittedName>
        <fullName evidence="2">Uncharacterized protein</fullName>
    </submittedName>
</protein>
<feature type="region of interest" description="Disordered" evidence="1">
    <location>
        <begin position="9"/>
        <end position="39"/>
    </location>
</feature>
<evidence type="ECO:0000313" key="3">
    <source>
        <dbReference type="Proteomes" id="UP001189429"/>
    </source>
</evidence>
<dbReference type="Proteomes" id="UP001189429">
    <property type="component" value="Unassembled WGS sequence"/>
</dbReference>
<feature type="compositionally biased region" description="Low complexity" evidence="1">
    <location>
        <begin position="25"/>
        <end position="39"/>
    </location>
</feature>
<dbReference type="EMBL" id="CAUYUJ010017343">
    <property type="protein sequence ID" value="CAK0873965.1"/>
    <property type="molecule type" value="Genomic_DNA"/>
</dbReference>
<feature type="compositionally biased region" description="Basic and acidic residues" evidence="1">
    <location>
        <begin position="13"/>
        <end position="22"/>
    </location>
</feature>
<comment type="caution">
    <text evidence="2">The sequence shown here is derived from an EMBL/GenBank/DDBJ whole genome shotgun (WGS) entry which is preliminary data.</text>
</comment>
<accession>A0ABN9VM08</accession>
<sequence>PLACRSWAFSEVSDGKRARGDTQDAGTAPRPRRGAAGAPRSLAFRGMEAWRDRARPRPNLKEVRESLAFFEKVRRVLGRRRLVVDAAGGHGAVALAFAAAGRAERAVVADVRCPPSFERLRSACHEAVDVGHGPWLRGLLEREG</sequence>